<keyword evidence="2" id="KW-1185">Reference proteome</keyword>
<evidence type="ECO:0008006" key="3">
    <source>
        <dbReference type="Google" id="ProtNLM"/>
    </source>
</evidence>
<dbReference type="GeneID" id="95983760"/>
<sequence length="269" mass="30273">MPKVPRQLTTRVHQPAAQLTYTPDEPAPLPVDIVDDKKWVTGDFSLVNSDNVRFRVDSLALFVARWVPHPVCIPANPSPVFRAAGEVSSGDKAVHLTDPDFETATTVRAFLDFVLNFRFPMLPKTHSWKPPPLDSVPPVVRLAFFMDKYDCRLELRRLEWVFYHHRMFRDSYPAFTRDWFILAALSKNVEVCAGAIIDTLTKFVGDKANEGGGNAYTDTAALIPANITQAVKDTIPANYLAALIAGWEKSGRNRGRLEWAKQFKAHLKP</sequence>
<dbReference type="RefSeq" id="XP_069211694.1">
    <property type="nucleotide sequence ID" value="XM_069351308.1"/>
</dbReference>
<gene>
    <name evidence="1" type="ORF">Q8F55_002717</name>
</gene>
<proteinExistence type="predicted"/>
<evidence type="ECO:0000313" key="2">
    <source>
        <dbReference type="Proteomes" id="UP001565368"/>
    </source>
</evidence>
<dbReference type="EMBL" id="JBBXJM010000002">
    <property type="protein sequence ID" value="KAL1411750.1"/>
    <property type="molecule type" value="Genomic_DNA"/>
</dbReference>
<reference evidence="1 2" key="1">
    <citation type="submission" date="2023-08" db="EMBL/GenBank/DDBJ databases">
        <title>Annotated Genome Sequence of Vanrija albida AlHP1.</title>
        <authorList>
            <person name="Herzog R."/>
        </authorList>
    </citation>
    <scope>NUCLEOTIDE SEQUENCE [LARGE SCALE GENOMIC DNA]</scope>
    <source>
        <strain evidence="1 2">AlHP1</strain>
    </source>
</reference>
<comment type="caution">
    <text evidence="1">The sequence shown here is derived from an EMBL/GenBank/DDBJ whole genome shotgun (WGS) entry which is preliminary data.</text>
</comment>
<dbReference type="Proteomes" id="UP001565368">
    <property type="component" value="Unassembled WGS sequence"/>
</dbReference>
<organism evidence="1 2">
    <name type="scientific">Vanrija albida</name>
    <dbReference type="NCBI Taxonomy" id="181172"/>
    <lineage>
        <taxon>Eukaryota</taxon>
        <taxon>Fungi</taxon>
        <taxon>Dikarya</taxon>
        <taxon>Basidiomycota</taxon>
        <taxon>Agaricomycotina</taxon>
        <taxon>Tremellomycetes</taxon>
        <taxon>Trichosporonales</taxon>
        <taxon>Trichosporonaceae</taxon>
        <taxon>Vanrija</taxon>
    </lineage>
</organism>
<accession>A0ABR3QAK8</accession>
<protein>
    <recommendedName>
        <fullName evidence="3">BTB domain-containing protein</fullName>
    </recommendedName>
</protein>
<evidence type="ECO:0000313" key="1">
    <source>
        <dbReference type="EMBL" id="KAL1411750.1"/>
    </source>
</evidence>
<name>A0ABR3QAK8_9TREE</name>